<comment type="caution">
    <text evidence="2">The sequence shown here is derived from an EMBL/GenBank/DDBJ whole genome shotgun (WGS) entry which is preliminary data.</text>
</comment>
<feature type="chain" id="PRO_5031066782" evidence="1">
    <location>
        <begin position="23"/>
        <end position="70"/>
    </location>
</feature>
<evidence type="ECO:0000313" key="2">
    <source>
        <dbReference type="EMBL" id="MBB5038534.1"/>
    </source>
</evidence>
<dbReference type="RefSeq" id="WP_184209455.1">
    <property type="nucleotide sequence ID" value="NZ_JACHIF010000005.1"/>
</dbReference>
<accession>A0A7W7YM11</accession>
<keyword evidence="1" id="KW-0732">Signal</keyword>
<protein>
    <submittedName>
        <fullName evidence="2">Uncharacterized protein</fullName>
    </submittedName>
</protein>
<organism evidence="2 3">
    <name type="scientific">Prosthecobacter dejongeii</name>
    <dbReference type="NCBI Taxonomy" id="48465"/>
    <lineage>
        <taxon>Bacteria</taxon>
        <taxon>Pseudomonadati</taxon>
        <taxon>Verrucomicrobiota</taxon>
        <taxon>Verrucomicrobiia</taxon>
        <taxon>Verrucomicrobiales</taxon>
        <taxon>Verrucomicrobiaceae</taxon>
        <taxon>Prosthecobacter</taxon>
    </lineage>
</organism>
<evidence type="ECO:0000313" key="3">
    <source>
        <dbReference type="Proteomes" id="UP000534294"/>
    </source>
</evidence>
<evidence type="ECO:0000256" key="1">
    <source>
        <dbReference type="SAM" id="SignalP"/>
    </source>
</evidence>
<gene>
    <name evidence="2" type="ORF">HNQ64_002797</name>
</gene>
<proteinExistence type="predicted"/>
<sequence length="70" mass="7435">MKDTTLTPVLAGSVLAFTLVMAAIGASDAATPFPETVATKPIGKDKEKPMIAVAKNEESSRYLQRVAQTR</sequence>
<dbReference type="Proteomes" id="UP000534294">
    <property type="component" value="Unassembled WGS sequence"/>
</dbReference>
<dbReference type="EMBL" id="JACHIF010000005">
    <property type="protein sequence ID" value="MBB5038534.1"/>
    <property type="molecule type" value="Genomic_DNA"/>
</dbReference>
<dbReference type="AlphaFoldDB" id="A0A7W7YM11"/>
<reference evidence="2 3" key="1">
    <citation type="submission" date="2020-08" db="EMBL/GenBank/DDBJ databases">
        <title>Genomic Encyclopedia of Type Strains, Phase IV (KMG-IV): sequencing the most valuable type-strain genomes for metagenomic binning, comparative biology and taxonomic classification.</title>
        <authorList>
            <person name="Goeker M."/>
        </authorList>
    </citation>
    <scope>NUCLEOTIDE SEQUENCE [LARGE SCALE GENOMIC DNA]</scope>
    <source>
        <strain evidence="2 3">DSM 12251</strain>
    </source>
</reference>
<feature type="signal peptide" evidence="1">
    <location>
        <begin position="1"/>
        <end position="22"/>
    </location>
</feature>
<name>A0A7W7YM11_9BACT</name>
<keyword evidence="3" id="KW-1185">Reference proteome</keyword>